<comment type="caution">
    <text evidence="1">The sequence shown here is derived from an EMBL/GenBank/DDBJ whole genome shotgun (WGS) entry which is preliminary data.</text>
</comment>
<protein>
    <recommendedName>
        <fullName evidence="3">3-deoxy-D-manno-octulosonic-acid transferase</fullName>
    </recommendedName>
</protein>
<gene>
    <name evidence="1" type="ORF">Llon_1725</name>
</gene>
<accession>A0A0W0VJV6</accession>
<dbReference type="OrthoDB" id="507950at2"/>
<evidence type="ECO:0008006" key="3">
    <source>
        <dbReference type="Google" id="ProtNLM"/>
    </source>
</evidence>
<dbReference type="RefSeq" id="WP_058529703.1">
    <property type="nucleotide sequence ID" value="NZ_CAAAHZ010000021.1"/>
</dbReference>
<evidence type="ECO:0000313" key="1">
    <source>
        <dbReference type="EMBL" id="KTD20372.1"/>
    </source>
</evidence>
<organism evidence="1 2">
    <name type="scientific">Legionella londiniensis</name>
    <dbReference type="NCBI Taxonomy" id="45068"/>
    <lineage>
        <taxon>Bacteria</taxon>
        <taxon>Pseudomonadati</taxon>
        <taxon>Pseudomonadota</taxon>
        <taxon>Gammaproteobacteria</taxon>
        <taxon>Legionellales</taxon>
        <taxon>Legionellaceae</taxon>
        <taxon>Legionella</taxon>
    </lineage>
</organism>
<dbReference type="Proteomes" id="UP000054997">
    <property type="component" value="Unassembled WGS sequence"/>
</dbReference>
<dbReference type="STRING" id="45068.Llon_1725"/>
<name>A0A0W0VJV6_9GAMM</name>
<sequence>MPQGFSDYIIYVDESGDHSLESIDPGYPVFVLAFCIFNKNDYVNTVTKAIKDFKFKYFGHDVVLLHEYDIRKAKKEFVVLINEQIRNNFMSDLNELISNAPFSVIGMVIEKKMLKDKYADPANPYHLALGFGLERVYSFLRERQQTSYKTHVVFESRGKKEDKDLKLEFRRVCDGANHWGELPFEIILADKKSNACGLQLADLIARPIGRYVLDGKQNNRAYSIIEKKFYCDRDGKIEGWGLKRFP</sequence>
<reference evidence="1 2" key="1">
    <citation type="submission" date="2015-11" db="EMBL/GenBank/DDBJ databases">
        <title>Genomic analysis of 38 Legionella species identifies large and diverse effector repertoires.</title>
        <authorList>
            <person name="Burstein D."/>
            <person name="Amaro F."/>
            <person name="Zusman T."/>
            <person name="Lifshitz Z."/>
            <person name="Cohen O."/>
            <person name="Gilbert J.A."/>
            <person name="Pupko T."/>
            <person name="Shuman H.A."/>
            <person name="Segal G."/>
        </authorList>
    </citation>
    <scope>NUCLEOTIDE SEQUENCE [LARGE SCALE GENOMIC DNA]</scope>
    <source>
        <strain evidence="1 2">ATCC 49505</strain>
    </source>
</reference>
<proteinExistence type="predicted"/>
<evidence type="ECO:0000313" key="2">
    <source>
        <dbReference type="Proteomes" id="UP000054997"/>
    </source>
</evidence>
<dbReference type="InterPro" id="IPR024524">
    <property type="entry name" value="DUF3800"/>
</dbReference>
<dbReference type="EMBL" id="LNYK01000026">
    <property type="protein sequence ID" value="KTD20372.1"/>
    <property type="molecule type" value="Genomic_DNA"/>
</dbReference>
<dbReference type="Pfam" id="PF12686">
    <property type="entry name" value="DUF3800"/>
    <property type="match status" value="1"/>
</dbReference>
<dbReference type="AlphaFoldDB" id="A0A0W0VJV6"/>
<keyword evidence="2" id="KW-1185">Reference proteome</keyword>
<dbReference type="PATRIC" id="fig|45068.5.peg.1871"/>